<dbReference type="EC" id="2.7.11.1" evidence="1"/>
<name>A0ABQ8XJV0_9EUKA</name>
<dbReference type="Proteomes" id="UP001150062">
    <property type="component" value="Unassembled WGS sequence"/>
</dbReference>
<feature type="coiled-coil region" evidence="5">
    <location>
        <begin position="381"/>
        <end position="412"/>
    </location>
</feature>
<dbReference type="PROSITE" id="PS00107">
    <property type="entry name" value="PROTEIN_KINASE_ATP"/>
    <property type="match status" value="1"/>
</dbReference>
<keyword evidence="3 4" id="KW-0067">ATP-binding</keyword>
<comment type="caution">
    <text evidence="7">The sequence shown here is derived from an EMBL/GenBank/DDBJ whole genome shotgun (WGS) entry which is preliminary data.</text>
</comment>
<feature type="binding site" evidence="4">
    <location>
        <position position="46"/>
    </location>
    <ligand>
        <name>ATP</name>
        <dbReference type="ChEBI" id="CHEBI:30616"/>
    </ligand>
</feature>
<keyword evidence="2 4" id="KW-0547">Nucleotide-binding</keyword>
<organism evidence="7 8">
    <name type="scientific">Anaeramoeba flamelloides</name>
    <dbReference type="NCBI Taxonomy" id="1746091"/>
    <lineage>
        <taxon>Eukaryota</taxon>
        <taxon>Metamonada</taxon>
        <taxon>Anaeramoebidae</taxon>
        <taxon>Anaeramoeba</taxon>
    </lineage>
</organism>
<gene>
    <name evidence="7" type="ORF">M0813_04454</name>
</gene>
<evidence type="ECO:0000256" key="3">
    <source>
        <dbReference type="ARBA" id="ARBA00022840"/>
    </source>
</evidence>
<dbReference type="InterPro" id="IPR050629">
    <property type="entry name" value="STE20/SPS1-PAK"/>
</dbReference>
<evidence type="ECO:0000256" key="4">
    <source>
        <dbReference type="PROSITE-ProRule" id="PRU10141"/>
    </source>
</evidence>
<dbReference type="SUPFAM" id="SSF56112">
    <property type="entry name" value="Protein kinase-like (PK-like)"/>
    <property type="match status" value="1"/>
</dbReference>
<feature type="domain" description="Protein kinase" evidence="6">
    <location>
        <begin position="17"/>
        <end position="271"/>
    </location>
</feature>
<dbReference type="Pfam" id="PF00069">
    <property type="entry name" value="Pkinase"/>
    <property type="match status" value="1"/>
</dbReference>
<keyword evidence="8" id="KW-1185">Reference proteome</keyword>
<dbReference type="InterPro" id="IPR011009">
    <property type="entry name" value="Kinase-like_dom_sf"/>
</dbReference>
<dbReference type="InterPro" id="IPR000719">
    <property type="entry name" value="Prot_kinase_dom"/>
</dbReference>
<reference evidence="7" key="1">
    <citation type="submission" date="2022-08" db="EMBL/GenBank/DDBJ databases">
        <title>Novel sulfate-reducing endosymbionts in the free-living metamonad Anaeramoeba.</title>
        <authorList>
            <person name="Jerlstrom-Hultqvist J."/>
            <person name="Cepicka I."/>
            <person name="Gallot-Lavallee L."/>
            <person name="Salas-Leiva D."/>
            <person name="Curtis B.A."/>
            <person name="Zahonova K."/>
            <person name="Pipaliya S."/>
            <person name="Dacks J."/>
            <person name="Roger A.J."/>
        </authorList>
    </citation>
    <scope>NUCLEOTIDE SEQUENCE</scope>
    <source>
        <strain evidence="7">Schooner1</strain>
    </source>
</reference>
<evidence type="ECO:0000256" key="5">
    <source>
        <dbReference type="SAM" id="Coils"/>
    </source>
</evidence>
<proteinExistence type="predicted"/>
<dbReference type="EMBL" id="JAOAOG010000287">
    <property type="protein sequence ID" value="KAJ6232927.1"/>
    <property type="molecule type" value="Genomic_DNA"/>
</dbReference>
<dbReference type="PROSITE" id="PS50011">
    <property type="entry name" value="PROTEIN_KINASE_DOM"/>
    <property type="match status" value="1"/>
</dbReference>
<dbReference type="PANTHER" id="PTHR48012:SF2">
    <property type="entry name" value="STERILE20-LIKE KINASE, ISOFORM B"/>
    <property type="match status" value="1"/>
</dbReference>
<protein>
    <recommendedName>
        <fullName evidence="1">non-specific serine/threonine protein kinase</fullName>
        <ecNumber evidence="1">2.7.11.1</ecNumber>
    </recommendedName>
</protein>
<accession>A0ABQ8XJV0</accession>
<dbReference type="PANTHER" id="PTHR48012">
    <property type="entry name" value="STERILE20-LIKE KINASE, ISOFORM B-RELATED"/>
    <property type="match status" value="1"/>
</dbReference>
<dbReference type="InterPro" id="IPR017441">
    <property type="entry name" value="Protein_kinase_ATP_BS"/>
</dbReference>
<keyword evidence="5" id="KW-0175">Coiled coil</keyword>
<dbReference type="Gene3D" id="1.10.510.10">
    <property type="entry name" value="Transferase(Phosphotransferase) domain 1"/>
    <property type="match status" value="1"/>
</dbReference>
<evidence type="ECO:0000256" key="1">
    <source>
        <dbReference type="ARBA" id="ARBA00012513"/>
    </source>
</evidence>
<dbReference type="SMART" id="SM00220">
    <property type="entry name" value="S_TKc"/>
    <property type="match status" value="1"/>
</dbReference>
<sequence>MTLHSIIDYKQNPNELYEVLEKLGEGNYASVYKGKHKKNGNIVAIKQISIDTDEDIQELIAEIEIMKQLDHENIVKYYGTYFHNDCLWIIMECCDGGSCIDLYEKLREGLNEEYAAAIIYGSLAGLVYFHGQKKIHRDIKGGNILLTKEGKVKLADFGVSAQLTPLIEKRNTKIGTPYWMAPEVIEQTNGYDEKCDIWSLAITAIELCEAQVPRMDMHPMRVIFMIPKSDPPTLTNPNMFSKELNDFLTKSLQKDPKKRPSAKELLKHPWMLKGKQLYEENILVEIIEKAMEMDSYDSSYSGSDNYSSEGGFNENITATQFLENLEMNEDYYFSNSESDESLIFTGKKQKQKESNEHTRNNKQYNDIALLQQRSITRVLSIQNLLEEESFVKKKKEENKNEFLKKIDKLKQVNSVVEIPFINVSSIDPLSFFNEDPIEDHKDEERFLESLNTLGGGDEIDYENSLLTSSCENLITILDYQNRLKQEQPLLAEKSDKNSKLSIQLRTTIKTLLKF</sequence>
<evidence type="ECO:0000256" key="2">
    <source>
        <dbReference type="ARBA" id="ARBA00022741"/>
    </source>
</evidence>
<evidence type="ECO:0000313" key="8">
    <source>
        <dbReference type="Proteomes" id="UP001150062"/>
    </source>
</evidence>
<evidence type="ECO:0000259" key="6">
    <source>
        <dbReference type="PROSITE" id="PS50011"/>
    </source>
</evidence>
<evidence type="ECO:0000313" key="7">
    <source>
        <dbReference type="EMBL" id="KAJ6232927.1"/>
    </source>
</evidence>